<protein>
    <submittedName>
        <fullName evidence="2">Uncharacterized protein</fullName>
    </submittedName>
</protein>
<keyword evidence="1" id="KW-1185">Reference proteome</keyword>
<reference evidence="2" key="1">
    <citation type="submission" date="2022-11" db="UniProtKB">
        <authorList>
            <consortium name="WormBaseParasite"/>
        </authorList>
    </citation>
    <scope>IDENTIFICATION</scope>
</reference>
<evidence type="ECO:0000313" key="2">
    <source>
        <dbReference type="WBParaSite" id="nRc.2.0.1.t27713-RA"/>
    </source>
</evidence>
<dbReference type="WBParaSite" id="nRc.2.0.1.t27713-RA">
    <property type="protein sequence ID" value="nRc.2.0.1.t27713-RA"/>
    <property type="gene ID" value="nRc.2.0.1.g27713"/>
</dbReference>
<sequence>MFLTVFCSKMTIFYRKIYLYLFRLKRRWFIWLAT</sequence>
<name>A0A915JNN6_ROMCU</name>
<evidence type="ECO:0000313" key="1">
    <source>
        <dbReference type="Proteomes" id="UP000887565"/>
    </source>
</evidence>
<proteinExistence type="predicted"/>
<dbReference type="AlphaFoldDB" id="A0A915JNN6"/>
<accession>A0A915JNN6</accession>
<dbReference type="Proteomes" id="UP000887565">
    <property type="component" value="Unplaced"/>
</dbReference>
<organism evidence="1 2">
    <name type="scientific">Romanomermis culicivorax</name>
    <name type="common">Nematode worm</name>
    <dbReference type="NCBI Taxonomy" id="13658"/>
    <lineage>
        <taxon>Eukaryota</taxon>
        <taxon>Metazoa</taxon>
        <taxon>Ecdysozoa</taxon>
        <taxon>Nematoda</taxon>
        <taxon>Enoplea</taxon>
        <taxon>Dorylaimia</taxon>
        <taxon>Mermithida</taxon>
        <taxon>Mermithoidea</taxon>
        <taxon>Mermithidae</taxon>
        <taxon>Romanomermis</taxon>
    </lineage>
</organism>